<dbReference type="Pfam" id="PF24072">
    <property type="entry name" value="T7_gp14"/>
    <property type="match status" value="1"/>
</dbReference>
<evidence type="ECO:0000313" key="3">
    <source>
        <dbReference type="Proteomes" id="UP001205919"/>
    </source>
</evidence>
<dbReference type="Proteomes" id="UP001205919">
    <property type="component" value="Unassembled WGS sequence"/>
</dbReference>
<evidence type="ECO:0000256" key="1">
    <source>
        <dbReference type="SAM" id="SignalP"/>
    </source>
</evidence>
<evidence type="ECO:0000313" key="2">
    <source>
        <dbReference type="EMBL" id="MCQ4813571.1"/>
    </source>
</evidence>
<gene>
    <name evidence="2" type="ORF">NE630_03915</name>
</gene>
<reference evidence="2 3" key="1">
    <citation type="submission" date="2022-06" db="EMBL/GenBank/DDBJ databases">
        <title>Isolation of gut microbiota from human fecal samples.</title>
        <authorList>
            <person name="Pamer E.G."/>
            <person name="Barat B."/>
            <person name="Waligurski E."/>
            <person name="Medina S."/>
            <person name="Paddock L."/>
            <person name="Mostad J."/>
        </authorList>
    </citation>
    <scope>NUCLEOTIDE SEQUENCE [LARGE SCALE GENOMIC DNA]</scope>
    <source>
        <strain evidence="2 3">DFI.9.90</strain>
    </source>
</reference>
<sequence>MCTLAMAISGFGSAFSAMGAINQGKAAQAQADYSAAMARQNADMERRKSDDALERGRMESAAVREKGRQFAGAQRAALASSGAQLDTGSPLAMQVDTAGITAADAAKAGYNAAMESWGFLGNAAGYETRARNYEAEGAAAKSASYLSAGGSLLTGASSLAKQWGFWKSGGPSGFSYLNMLP</sequence>
<proteinExistence type="predicted"/>
<dbReference type="AlphaFoldDB" id="A0AAW5K1I7"/>
<feature type="chain" id="PRO_5043935783" description="Phage protein" evidence="1">
    <location>
        <begin position="20"/>
        <end position="181"/>
    </location>
</feature>
<dbReference type="RefSeq" id="WP_256181604.1">
    <property type="nucleotide sequence ID" value="NZ_JANFYT010000006.1"/>
</dbReference>
<evidence type="ECO:0008006" key="4">
    <source>
        <dbReference type="Google" id="ProtNLM"/>
    </source>
</evidence>
<keyword evidence="3" id="KW-1185">Reference proteome</keyword>
<dbReference type="EMBL" id="JANFYT010000006">
    <property type="protein sequence ID" value="MCQ4813571.1"/>
    <property type="molecule type" value="Genomic_DNA"/>
</dbReference>
<protein>
    <recommendedName>
        <fullName evidence="4">Phage protein</fullName>
    </recommendedName>
</protein>
<dbReference type="InterPro" id="IPR038996">
    <property type="entry name" value="Gp14"/>
</dbReference>
<organism evidence="2 3">
    <name type="scientific">Cloacibacillus evryensis</name>
    <dbReference type="NCBI Taxonomy" id="508460"/>
    <lineage>
        <taxon>Bacteria</taxon>
        <taxon>Thermotogati</taxon>
        <taxon>Synergistota</taxon>
        <taxon>Synergistia</taxon>
        <taxon>Synergistales</taxon>
        <taxon>Synergistaceae</taxon>
        <taxon>Cloacibacillus</taxon>
    </lineage>
</organism>
<comment type="caution">
    <text evidence="2">The sequence shown here is derived from an EMBL/GenBank/DDBJ whole genome shotgun (WGS) entry which is preliminary data.</text>
</comment>
<accession>A0AAW5K1I7</accession>
<keyword evidence="1" id="KW-0732">Signal</keyword>
<name>A0AAW5K1I7_9BACT</name>
<feature type="signal peptide" evidence="1">
    <location>
        <begin position="1"/>
        <end position="19"/>
    </location>
</feature>